<keyword evidence="2" id="KW-1133">Transmembrane helix</keyword>
<name>A0A6S6NXW5_9MYCO</name>
<keyword evidence="2" id="KW-0472">Membrane</keyword>
<accession>A0A6S6NXW5</accession>
<feature type="compositionally biased region" description="Polar residues" evidence="1">
    <location>
        <begin position="92"/>
        <end position="101"/>
    </location>
</feature>
<feature type="region of interest" description="Disordered" evidence="1">
    <location>
        <begin position="69"/>
        <end position="101"/>
    </location>
</feature>
<dbReference type="AlphaFoldDB" id="A0A6S6NXW5"/>
<dbReference type="Proteomes" id="UP000515734">
    <property type="component" value="Chromosome"/>
</dbReference>
<reference evidence="3 4" key="1">
    <citation type="submission" date="2020-07" db="EMBL/GenBank/DDBJ databases">
        <title>Complete genome sequence of Mycolicibacterium litorale like strain isolated from cardiac implantable electronic device infection.</title>
        <authorList>
            <person name="Fukano H."/>
            <person name="Miyama H."/>
            <person name="Hoshino Y."/>
        </authorList>
    </citation>
    <scope>NUCLEOTIDE SEQUENCE [LARGE SCALE GENOMIC DNA]</scope>
    <source>
        <strain evidence="3 4">NIIDNTM18</strain>
    </source>
</reference>
<dbReference type="EMBL" id="AP023287">
    <property type="protein sequence ID" value="BCI50959.1"/>
    <property type="molecule type" value="Genomic_DNA"/>
</dbReference>
<proteinExistence type="predicted"/>
<evidence type="ECO:0000256" key="1">
    <source>
        <dbReference type="SAM" id="MobiDB-lite"/>
    </source>
</evidence>
<gene>
    <name evidence="3" type="ORF">NIIDNTM18_02370</name>
</gene>
<evidence type="ECO:0000256" key="2">
    <source>
        <dbReference type="SAM" id="Phobius"/>
    </source>
</evidence>
<feature type="transmembrane region" description="Helical" evidence="2">
    <location>
        <begin position="43"/>
        <end position="64"/>
    </location>
</feature>
<sequence length="101" mass="11104">MTPVTGFRRAARGHSDGMETVTRLRHAQQRILKIQRRLWLAQIAMWPTLAVAGTVTVAGVVVLLRRRSAGGRHELPESPGAHRVETVAEHNGQVSHDVSPT</sequence>
<feature type="compositionally biased region" description="Basic and acidic residues" evidence="1">
    <location>
        <begin position="71"/>
        <end position="88"/>
    </location>
</feature>
<protein>
    <submittedName>
        <fullName evidence="3">Uncharacterized protein</fullName>
    </submittedName>
</protein>
<evidence type="ECO:0000313" key="3">
    <source>
        <dbReference type="EMBL" id="BCI50959.1"/>
    </source>
</evidence>
<organism evidence="3 4">
    <name type="scientific">Mycolicibacterium litorale</name>
    <dbReference type="NCBI Taxonomy" id="758802"/>
    <lineage>
        <taxon>Bacteria</taxon>
        <taxon>Bacillati</taxon>
        <taxon>Actinomycetota</taxon>
        <taxon>Actinomycetes</taxon>
        <taxon>Mycobacteriales</taxon>
        <taxon>Mycobacteriaceae</taxon>
        <taxon>Mycolicibacterium</taxon>
    </lineage>
</organism>
<evidence type="ECO:0000313" key="4">
    <source>
        <dbReference type="Proteomes" id="UP000515734"/>
    </source>
</evidence>
<keyword evidence="2" id="KW-0812">Transmembrane</keyword>